<organism evidence="2 3">
    <name type="scientific">Caulobacter zeae</name>
    <dbReference type="NCBI Taxonomy" id="2055137"/>
    <lineage>
        <taxon>Bacteria</taxon>
        <taxon>Pseudomonadati</taxon>
        <taxon>Pseudomonadota</taxon>
        <taxon>Alphaproteobacteria</taxon>
        <taxon>Caulobacterales</taxon>
        <taxon>Caulobacteraceae</taxon>
        <taxon>Caulobacter</taxon>
    </lineage>
</organism>
<name>A0A2N5DQ70_9CAUL</name>
<accession>A0A2N5DQ70</accession>
<dbReference type="Proteomes" id="UP000234479">
    <property type="component" value="Unassembled WGS sequence"/>
</dbReference>
<evidence type="ECO:0000313" key="3">
    <source>
        <dbReference type="Proteomes" id="UP000234479"/>
    </source>
</evidence>
<dbReference type="Pfam" id="PF09834">
    <property type="entry name" value="DUF2061"/>
    <property type="match status" value="1"/>
</dbReference>
<feature type="domain" description="DUF2061" evidence="1">
    <location>
        <begin position="5"/>
        <end position="55"/>
    </location>
</feature>
<protein>
    <recommendedName>
        <fullName evidence="1">DUF2061 domain-containing protein</fullName>
    </recommendedName>
</protein>
<sequence length="59" mass="6584">MRLALKTATYATMHLTVAIAVAYALTRDWRVALAVGIVEPMVQTVAFNLHERVWSKVKA</sequence>
<dbReference type="InterPro" id="IPR018638">
    <property type="entry name" value="DUF2061_membrane"/>
</dbReference>
<gene>
    <name evidence="2" type="ORF">SGCZBJ_04185</name>
</gene>
<keyword evidence="3" id="KW-1185">Reference proteome</keyword>
<dbReference type="EMBL" id="PJRS01000010">
    <property type="protein sequence ID" value="PLR28210.1"/>
    <property type="molecule type" value="Genomic_DNA"/>
</dbReference>
<evidence type="ECO:0000313" key="2">
    <source>
        <dbReference type="EMBL" id="PLR28210.1"/>
    </source>
</evidence>
<proteinExistence type="predicted"/>
<dbReference type="AlphaFoldDB" id="A0A2N5DQ70"/>
<dbReference type="OrthoDB" id="9133582at2"/>
<evidence type="ECO:0000259" key="1">
    <source>
        <dbReference type="Pfam" id="PF09834"/>
    </source>
</evidence>
<comment type="caution">
    <text evidence="2">The sequence shown here is derived from an EMBL/GenBank/DDBJ whole genome shotgun (WGS) entry which is preliminary data.</text>
</comment>
<reference evidence="2 3" key="1">
    <citation type="submission" date="2017-12" db="EMBL/GenBank/DDBJ databases">
        <title>The genome sequence of Caulobacter sp. 410.</title>
        <authorList>
            <person name="Gao J."/>
            <person name="Mao X."/>
            <person name="Sun J."/>
        </authorList>
    </citation>
    <scope>NUCLEOTIDE SEQUENCE [LARGE SCALE GENOMIC DNA]</scope>
    <source>
        <strain evidence="2 3">410</strain>
    </source>
</reference>